<sequence>MQPNDITNQIFSNDDKFMKKVLSNKFNFLLAAHHGSGNSMTDVYEAMTEKGWVPKQVVISGISDPST</sequence>
<evidence type="ECO:0000313" key="2">
    <source>
        <dbReference type="Proteomes" id="UP000231896"/>
    </source>
</evidence>
<gene>
    <name evidence="1" type="ORF">EMELA_v1c00370</name>
</gene>
<dbReference type="EMBL" id="CP024964">
    <property type="protein sequence ID" value="ATZ17629.1"/>
    <property type="molecule type" value="Genomic_DNA"/>
</dbReference>
<organism evidence="1 2">
    <name type="scientific">Mesoplasma melaleucae</name>
    <dbReference type="NCBI Taxonomy" id="81459"/>
    <lineage>
        <taxon>Bacteria</taxon>
        <taxon>Bacillati</taxon>
        <taxon>Mycoplasmatota</taxon>
        <taxon>Mollicutes</taxon>
        <taxon>Entomoplasmatales</taxon>
        <taxon>Entomoplasmataceae</taxon>
        <taxon>Mesoplasma</taxon>
    </lineage>
</organism>
<dbReference type="KEGG" id="eml:EMELA_v1c00370"/>
<protein>
    <submittedName>
        <fullName evidence="1">Uncharacterized protein</fullName>
    </submittedName>
</protein>
<dbReference type="Proteomes" id="UP000231896">
    <property type="component" value="Chromosome"/>
</dbReference>
<reference evidence="1 2" key="1">
    <citation type="submission" date="2017-11" db="EMBL/GenBank/DDBJ databases">
        <title>Genome sequence of Entomoplasma melaleucae M1 (ATCC 49191).</title>
        <authorList>
            <person name="Lo W.-S."/>
            <person name="Gasparich G.E."/>
            <person name="Kuo C.-H."/>
        </authorList>
    </citation>
    <scope>NUCLEOTIDE SEQUENCE [LARGE SCALE GENOMIC DNA]</scope>
    <source>
        <strain evidence="1 2">M1</strain>
    </source>
</reference>
<accession>A0A2K8NUY9</accession>
<dbReference type="AlphaFoldDB" id="A0A2K8NUY9"/>
<evidence type="ECO:0000313" key="1">
    <source>
        <dbReference type="EMBL" id="ATZ17629.1"/>
    </source>
</evidence>
<dbReference type="STRING" id="1408435.GCA_000685885_00179"/>
<name>A0A2K8NUY9_9MOLU</name>
<proteinExistence type="predicted"/>
<keyword evidence="2" id="KW-1185">Reference proteome</keyword>